<dbReference type="Proteomes" id="UP000236161">
    <property type="component" value="Unassembled WGS sequence"/>
</dbReference>
<keyword evidence="3" id="KW-1185">Reference proteome</keyword>
<feature type="transmembrane region" description="Helical" evidence="1">
    <location>
        <begin position="21"/>
        <end position="41"/>
    </location>
</feature>
<dbReference type="STRING" id="1088818.A0A2I0A5P1"/>
<reference evidence="2 3" key="1">
    <citation type="journal article" date="2017" name="Nature">
        <title>The Apostasia genome and the evolution of orchids.</title>
        <authorList>
            <person name="Zhang G.Q."/>
            <person name="Liu K.W."/>
            <person name="Li Z."/>
            <person name="Lohaus R."/>
            <person name="Hsiao Y.Y."/>
            <person name="Niu S.C."/>
            <person name="Wang J.Y."/>
            <person name="Lin Y.C."/>
            <person name="Xu Q."/>
            <person name="Chen L.J."/>
            <person name="Yoshida K."/>
            <person name="Fujiwara S."/>
            <person name="Wang Z.W."/>
            <person name="Zhang Y.Q."/>
            <person name="Mitsuda N."/>
            <person name="Wang M."/>
            <person name="Liu G.H."/>
            <person name="Pecoraro L."/>
            <person name="Huang H.X."/>
            <person name="Xiao X.J."/>
            <person name="Lin M."/>
            <person name="Wu X.Y."/>
            <person name="Wu W.L."/>
            <person name="Chen Y.Y."/>
            <person name="Chang S.B."/>
            <person name="Sakamoto S."/>
            <person name="Ohme-Takagi M."/>
            <person name="Yagi M."/>
            <person name="Zeng S.J."/>
            <person name="Shen C.Y."/>
            <person name="Yeh C.M."/>
            <person name="Luo Y.B."/>
            <person name="Tsai W.C."/>
            <person name="Van de Peer Y."/>
            <person name="Liu Z.J."/>
        </authorList>
    </citation>
    <scope>NUCLEOTIDE SEQUENCE [LARGE SCALE GENOMIC DNA]</scope>
    <source>
        <strain evidence="3">cv. Shenzhen</strain>
        <tissue evidence="2">Stem</tissue>
    </source>
</reference>
<dbReference type="AlphaFoldDB" id="A0A2I0A5P1"/>
<evidence type="ECO:0000313" key="2">
    <source>
        <dbReference type="EMBL" id="PKA50850.1"/>
    </source>
</evidence>
<dbReference type="EMBL" id="KZ452015">
    <property type="protein sequence ID" value="PKA50850.1"/>
    <property type="molecule type" value="Genomic_DNA"/>
</dbReference>
<keyword evidence="1" id="KW-0472">Membrane</keyword>
<dbReference type="OrthoDB" id="1742765at2759"/>
<evidence type="ECO:0000313" key="3">
    <source>
        <dbReference type="Proteomes" id="UP000236161"/>
    </source>
</evidence>
<gene>
    <name evidence="2" type="primary">FH6</name>
    <name evidence="2" type="ORF">AXF42_Ash007505</name>
</gene>
<keyword evidence="1" id="KW-1133">Transmembrane helix</keyword>
<proteinExistence type="predicted"/>
<keyword evidence="1" id="KW-0812">Transmembrane</keyword>
<evidence type="ECO:0000256" key="1">
    <source>
        <dbReference type="SAM" id="Phobius"/>
    </source>
</evidence>
<organism evidence="2 3">
    <name type="scientific">Apostasia shenzhenica</name>
    <dbReference type="NCBI Taxonomy" id="1088818"/>
    <lineage>
        <taxon>Eukaryota</taxon>
        <taxon>Viridiplantae</taxon>
        <taxon>Streptophyta</taxon>
        <taxon>Embryophyta</taxon>
        <taxon>Tracheophyta</taxon>
        <taxon>Spermatophyta</taxon>
        <taxon>Magnoliopsida</taxon>
        <taxon>Liliopsida</taxon>
        <taxon>Asparagales</taxon>
        <taxon>Orchidaceae</taxon>
        <taxon>Apostasioideae</taxon>
        <taxon>Apostasia</taxon>
    </lineage>
</organism>
<name>A0A2I0A5P1_9ASPA</name>
<protein>
    <submittedName>
        <fullName evidence="2">Formin-like protein 6</fullName>
    </submittedName>
</protein>
<sequence>MAMFRKFFYRKPPDGLFEISERVYGMVSILCFSFFFAFSMIDGSFEFAFLTLC</sequence>
<accession>A0A2I0A5P1</accession>